<feature type="region of interest" description="Disordered" evidence="1">
    <location>
        <begin position="1"/>
        <end position="31"/>
    </location>
</feature>
<dbReference type="GeneID" id="25903357"/>
<gene>
    <name evidence="2" type="ORF">SARC_02853</name>
</gene>
<protein>
    <submittedName>
        <fullName evidence="2">Uncharacterized protein</fullName>
    </submittedName>
</protein>
<evidence type="ECO:0000256" key="1">
    <source>
        <dbReference type="SAM" id="MobiDB-lite"/>
    </source>
</evidence>
<dbReference type="Proteomes" id="UP000054560">
    <property type="component" value="Unassembled WGS sequence"/>
</dbReference>
<dbReference type="RefSeq" id="XP_014158832.1">
    <property type="nucleotide sequence ID" value="XM_014303357.1"/>
</dbReference>
<dbReference type="EMBL" id="KQ241730">
    <property type="protein sequence ID" value="KNC84930.1"/>
    <property type="molecule type" value="Genomic_DNA"/>
</dbReference>
<evidence type="ECO:0000313" key="3">
    <source>
        <dbReference type="Proteomes" id="UP000054560"/>
    </source>
</evidence>
<dbReference type="AlphaFoldDB" id="A0A0L0G7E9"/>
<accession>A0A0L0G7E9</accession>
<sequence>MPKGQTRLEQDKRIEMSVNYDHGERNQDFDERYHSRTCAENIGDGSEYSETARGHVRVALTN</sequence>
<evidence type="ECO:0000313" key="2">
    <source>
        <dbReference type="EMBL" id="KNC84930.1"/>
    </source>
</evidence>
<reference evidence="2 3" key="1">
    <citation type="submission" date="2011-02" db="EMBL/GenBank/DDBJ databases">
        <title>The Genome Sequence of Sphaeroforma arctica JP610.</title>
        <authorList>
            <consortium name="The Broad Institute Genome Sequencing Platform"/>
            <person name="Russ C."/>
            <person name="Cuomo C."/>
            <person name="Young S.K."/>
            <person name="Zeng Q."/>
            <person name="Gargeya S."/>
            <person name="Alvarado L."/>
            <person name="Berlin A."/>
            <person name="Chapman S.B."/>
            <person name="Chen Z."/>
            <person name="Freedman E."/>
            <person name="Gellesch M."/>
            <person name="Goldberg J."/>
            <person name="Griggs A."/>
            <person name="Gujja S."/>
            <person name="Heilman E."/>
            <person name="Heiman D."/>
            <person name="Howarth C."/>
            <person name="Mehta T."/>
            <person name="Neiman D."/>
            <person name="Pearson M."/>
            <person name="Roberts A."/>
            <person name="Saif S."/>
            <person name="Shea T."/>
            <person name="Shenoy N."/>
            <person name="Sisk P."/>
            <person name="Stolte C."/>
            <person name="Sykes S."/>
            <person name="White J."/>
            <person name="Yandava C."/>
            <person name="Burger G."/>
            <person name="Gray M.W."/>
            <person name="Holland P.W.H."/>
            <person name="King N."/>
            <person name="Lang F.B.F."/>
            <person name="Roger A.J."/>
            <person name="Ruiz-Trillo I."/>
            <person name="Haas B."/>
            <person name="Nusbaum C."/>
            <person name="Birren B."/>
        </authorList>
    </citation>
    <scope>NUCLEOTIDE SEQUENCE [LARGE SCALE GENOMIC DNA]</scope>
    <source>
        <strain evidence="2 3">JP610</strain>
    </source>
</reference>
<keyword evidence="3" id="KW-1185">Reference proteome</keyword>
<proteinExistence type="predicted"/>
<organism evidence="2 3">
    <name type="scientific">Sphaeroforma arctica JP610</name>
    <dbReference type="NCBI Taxonomy" id="667725"/>
    <lineage>
        <taxon>Eukaryota</taxon>
        <taxon>Ichthyosporea</taxon>
        <taxon>Ichthyophonida</taxon>
        <taxon>Sphaeroforma</taxon>
    </lineage>
</organism>
<name>A0A0L0G7E9_9EUKA</name>